<dbReference type="AlphaFoldDB" id="A0A2V2ZMQ0"/>
<sequence length="277" mass="32446">MIYGIGYRERTKDGEHLFNIQKHITKEEYDNHRNTLSEAHKINAMSKVNNLLERNGKEYLDYSSSIEEKLKTDEENVYHEANRLLINYLSSLSMFIDYGERHNKKHFGKARMEQFRKKASSFYDGHVSYRFMAMMRQYAVHYSFPLGHIKKSLIGDSGIFADRETLLKFSGWKHSRQDIERMPKLINVDPHVEISMMFIENLYQDFIYDIAPTVIKGIEHLNGIIKDNGGKLPLFVAFKSEEEFKKGNIKINLVDTKPFMEALEIIKSHPSINITIE</sequence>
<reference evidence="1 2" key="1">
    <citation type="submission" date="2018-05" db="EMBL/GenBank/DDBJ databases">
        <title>Freshwater and sediment microbial communities from various areas in North America, analyzing microbe dynamics in response to fracking.</title>
        <authorList>
            <person name="Lamendella R."/>
        </authorList>
    </citation>
    <scope>NUCLEOTIDE SEQUENCE [LARGE SCALE GENOMIC DNA]</scope>
    <source>
        <strain evidence="1 2">15_TX</strain>
    </source>
</reference>
<dbReference type="OrthoDB" id="2990202at2"/>
<dbReference type="Proteomes" id="UP000247150">
    <property type="component" value="Unassembled WGS sequence"/>
</dbReference>
<name>A0A2V2ZMQ0_9BACI</name>
<proteinExistence type="predicted"/>
<dbReference type="EMBL" id="QGTW01000016">
    <property type="protein sequence ID" value="PWW20206.1"/>
    <property type="molecule type" value="Genomic_DNA"/>
</dbReference>
<organism evidence="1 2">
    <name type="scientific">Cytobacillus oceanisediminis</name>
    <dbReference type="NCBI Taxonomy" id="665099"/>
    <lineage>
        <taxon>Bacteria</taxon>
        <taxon>Bacillati</taxon>
        <taxon>Bacillota</taxon>
        <taxon>Bacilli</taxon>
        <taxon>Bacillales</taxon>
        <taxon>Bacillaceae</taxon>
        <taxon>Cytobacillus</taxon>
    </lineage>
</organism>
<dbReference type="RefSeq" id="WP_110067104.1">
    <property type="nucleotide sequence ID" value="NZ_QGTW01000016.1"/>
</dbReference>
<comment type="caution">
    <text evidence="1">The sequence shown here is derived from an EMBL/GenBank/DDBJ whole genome shotgun (WGS) entry which is preliminary data.</text>
</comment>
<protein>
    <submittedName>
        <fullName evidence="1">Uncharacterized protein</fullName>
    </submittedName>
</protein>
<gene>
    <name evidence="1" type="ORF">DFO73_11620</name>
</gene>
<evidence type="ECO:0000313" key="1">
    <source>
        <dbReference type="EMBL" id="PWW20206.1"/>
    </source>
</evidence>
<accession>A0A2V2ZMQ0</accession>
<evidence type="ECO:0000313" key="2">
    <source>
        <dbReference type="Proteomes" id="UP000247150"/>
    </source>
</evidence>